<dbReference type="CDD" id="cd14066">
    <property type="entry name" value="STKc_IRAK"/>
    <property type="match status" value="1"/>
</dbReference>
<evidence type="ECO:0000256" key="16">
    <source>
        <dbReference type="ARBA" id="ARBA00047899"/>
    </source>
</evidence>
<keyword evidence="6" id="KW-0808">Transferase</keyword>
<dbReference type="GO" id="GO:0016020">
    <property type="term" value="C:membrane"/>
    <property type="evidence" value="ECO:0007669"/>
    <property type="project" value="UniProtKB-SubCell"/>
</dbReference>
<feature type="binding site" evidence="20">
    <location>
        <position position="400"/>
    </location>
    <ligand>
        <name>ATP</name>
        <dbReference type="ChEBI" id="CHEBI:30616"/>
    </ligand>
</feature>
<evidence type="ECO:0000256" key="9">
    <source>
        <dbReference type="ARBA" id="ARBA00022737"/>
    </source>
</evidence>
<feature type="binding site" evidence="19">
    <location>
        <position position="515"/>
    </location>
    <ligand>
        <name>Mg(2+)</name>
        <dbReference type="ChEBI" id="CHEBI:18420"/>
    </ligand>
</feature>
<keyword evidence="12 20" id="KW-0067">ATP-binding</keyword>
<sequence>MISTLELRPLANDTYIAQSGSLKLNFRMYLSNSTFNLRYPKDVYDRTWIPYFQPEWTQISTTANVSNQNHYDPPQAVLKVAATPTNLDAPLMINWTLENPDDQIYLYRHFAEIQDIKANDTREFDCVLNGEKINTQVFSPKYLEIKTMLTTIPRECKGGICRMQLIRTQRSTLPPLLNGFEVYSVLQLPQAQTNENQVVAIKNIKSTYGLSKISWQGDPCVPMQFLWDGLNCNITDISTAPKIISLDLSNNTLSGMVPEFLASMTSLLVINLSGNNLSGSIPQALRDREREGLKLYVLGNKNLCLSTTCIDKPKKKFPVKIVAPIASIAAIVVMMILIFVFMKKMSSRNKSEPWIKTKRRRFTYSEVLEMTKNLQRPLGEGGFGIVYHGDINGSEQVAVKLLSETSAQGYKEFKAEVELLLRVHHINLVSLVGYCDEQDHFALIYEYMSNGDLHQHLSGKHGGTVLNWGMRLQIAIEAALGLEYLHIGCKPAMVHRDVKSTNILLDEEFNAKIADFGLSRSFQVGNDDQSRVSTVVAGTLGYLDPEYYLTSELSEKSDIYSFGILLLEIITNQRVIDQTRERPNIAEWVTFVINKEDTSKIVDPKLQGNYEPRSVWSALEVAMSCANPSSAKRPNMSQVIIKLKECLETENARTSRIQDMDSHHSSSAELRVTVTFDSDLYPKPR</sequence>
<keyword evidence="19" id="KW-0460">Magnesium</keyword>
<keyword evidence="10 20" id="KW-0547">Nucleotide-binding</keyword>
<keyword evidence="19" id="KW-0479">Metal-binding</keyword>
<dbReference type="GO" id="GO:0004674">
    <property type="term" value="F:protein serine/threonine kinase activity"/>
    <property type="evidence" value="ECO:0007669"/>
    <property type="project" value="UniProtKB-KW"/>
</dbReference>
<evidence type="ECO:0000256" key="3">
    <source>
        <dbReference type="ARBA" id="ARBA00022527"/>
    </source>
</evidence>
<keyword evidence="14 21" id="KW-0472">Membrane</keyword>
<comment type="caution">
    <text evidence="23">The sequence shown here is derived from an EMBL/GenBank/DDBJ whole genome shotgun (WGS) entry which is preliminary data.</text>
</comment>
<dbReference type="PANTHER" id="PTHR45631">
    <property type="entry name" value="OS07G0107800 PROTEIN-RELATED"/>
    <property type="match status" value="1"/>
</dbReference>
<gene>
    <name evidence="23" type="ORF">MERR_LOCUS23983</name>
</gene>
<dbReference type="InterPro" id="IPR024788">
    <property type="entry name" value="Malectin-like_Carb-bd_dom"/>
</dbReference>
<dbReference type="SMART" id="SM00220">
    <property type="entry name" value="S_TKc"/>
    <property type="match status" value="1"/>
</dbReference>
<dbReference type="EC" id="2.7.11.1" evidence="2"/>
<evidence type="ECO:0000313" key="24">
    <source>
        <dbReference type="Proteomes" id="UP000467841"/>
    </source>
</evidence>
<dbReference type="GO" id="GO:0046872">
    <property type="term" value="F:metal ion binding"/>
    <property type="evidence" value="ECO:0007669"/>
    <property type="project" value="UniProtKB-KW"/>
</dbReference>
<dbReference type="InterPro" id="IPR032675">
    <property type="entry name" value="LRR_dom_sf"/>
</dbReference>
<dbReference type="SUPFAM" id="SSF52058">
    <property type="entry name" value="L domain-like"/>
    <property type="match status" value="1"/>
</dbReference>
<evidence type="ECO:0000256" key="18">
    <source>
        <dbReference type="PIRSR" id="PIRSR000615-1"/>
    </source>
</evidence>
<evidence type="ECO:0000256" key="21">
    <source>
        <dbReference type="SAM" id="Phobius"/>
    </source>
</evidence>
<evidence type="ECO:0000256" key="7">
    <source>
        <dbReference type="ARBA" id="ARBA00022692"/>
    </source>
</evidence>
<dbReference type="InterPro" id="IPR001245">
    <property type="entry name" value="Ser-Thr/Tyr_kinase_cat_dom"/>
</dbReference>
<feature type="transmembrane region" description="Helical" evidence="21">
    <location>
        <begin position="321"/>
        <end position="342"/>
    </location>
</feature>
<dbReference type="InterPro" id="IPR000719">
    <property type="entry name" value="Prot_kinase_dom"/>
</dbReference>
<evidence type="ECO:0000256" key="11">
    <source>
        <dbReference type="ARBA" id="ARBA00022777"/>
    </source>
</evidence>
<keyword evidence="9" id="KW-0677">Repeat</keyword>
<keyword evidence="15" id="KW-0675">Receptor</keyword>
<evidence type="ECO:0000256" key="15">
    <source>
        <dbReference type="ARBA" id="ARBA00023170"/>
    </source>
</evidence>
<evidence type="ECO:0000259" key="22">
    <source>
        <dbReference type="PROSITE" id="PS50011"/>
    </source>
</evidence>
<evidence type="ECO:0000256" key="2">
    <source>
        <dbReference type="ARBA" id="ARBA00012513"/>
    </source>
</evidence>
<protein>
    <recommendedName>
        <fullName evidence="2">non-specific serine/threonine protein kinase</fullName>
        <ecNumber evidence="2">2.7.11.1</ecNumber>
    </recommendedName>
</protein>
<dbReference type="Gene3D" id="3.80.10.10">
    <property type="entry name" value="Ribonuclease Inhibitor"/>
    <property type="match status" value="1"/>
</dbReference>
<reference evidence="23" key="1">
    <citation type="submission" date="2020-01" db="EMBL/GenBank/DDBJ databases">
        <authorList>
            <person name="Mishra B."/>
        </authorList>
    </citation>
    <scope>NUCLEOTIDE SEQUENCE [LARGE SCALE GENOMIC DNA]</scope>
</reference>
<dbReference type="PROSITE" id="PS50011">
    <property type="entry name" value="PROTEIN_KINASE_DOM"/>
    <property type="match status" value="1"/>
</dbReference>
<feature type="active site" description="Proton acceptor" evidence="18">
    <location>
        <position position="497"/>
    </location>
</feature>
<dbReference type="InterPro" id="IPR017441">
    <property type="entry name" value="Protein_kinase_ATP_BS"/>
</dbReference>
<dbReference type="PROSITE" id="PS00108">
    <property type="entry name" value="PROTEIN_KINASE_ST"/>
    <property type="match status" value="1"/>
</dbReference>
<keyword evidence="13 21" id="KW-1133">Transmembrane helix</keyword>
<keyword evidence="4" id="KW-0597">Phosphoprotein</keyword>
<dbReference type="Pfam" id="PF00560">
    <property type="entry name" value="LRR_1"/>
    <property type="match status" value="2"/>
</dbReference>
<dbReference type="FunFam" id="1.10.510.10:FF:000146">
    <property type="entry name" value="LRR receptor-like serine/threonine-protein kinase IOS1"/>
    <property type="match status" value="1"/>
</dbReference>
<keyword evidence="8" id="KW-0732">Signal</keyword>
<comment type="catalytic activity">
    <reaction evidence="17">
        <text>L-seryl-[protein] + ATP = O-phospho-L-seryl-[protein] + ADP + H(+)</text>
        <dbReference type="Rhea" id="RHEA:17989"/>
        <dbReference type="Rhea" id="RHEA-COMP:9863"/>
        <dbReference type="Rhea" id="RHEA-COMP:11604"/>
        <dbReference type="ChEBI" id="CHEBI:15378"/>
        <dbReference type="ChEBI" id="CHEBI:29999"/>
        <dbReference type="ChEBI" id="CHEBI:30616"/>
        <dbReference type="ChEBI" id="CHEBI:83421"/>
        <dbReference type="ChEBI" id="CHEBI:456216"/>
        <dbReference type="EC" id="2.7.11.1"/>
    </reaction>
</comment>
<comment type="catalytic activity">
    <reaction evidence="16">
        <text>L-threonyl-[protein] + ATP = O-phospho-L-threonyl-[protein] + ADP + H(+)</text>
        <dbReference type="Rhea" id="RHEA:46608"/>
        <dbReference type="Rhea" id="RHEA-COMP:11060"/>
        <dbReference type="Rhea" id="RHEA-COMP:11605"/>
        <dbReference type="ChEBI" id="CHEBI:15378"/>
        <dbReference type="ChEBI" id="CHEBI:30013"/>
        <dbReference type="ChEBI" id="CHEBI:30616"/>
        <dbReference type="ChEBI" id="CHEBI:61977"/>
        <dbReference type="ChEBI" id="CHEBI:456216"/>
        <dbReference type="EC" id="2.7.11.1"/>
    </reaction>
</comment>
<dbReference type="InterPro" id="IPR008271">
    <property type="entry name" value="Ser/Thr_kinase_AS"/>
</dbReference>
<evidence type="ECO:0000256" key="13">
    <source>
        <dbReference type="ARBA" id="ARBA00022989"/>
    </source>
</evidence>
<evidence type="ECO:0000256" key="10">
    <source>
        <dbReference type="ARBA" id="ARBA00022741"/>
    </source>
</evidence>
<evidence type="ECO:0000256" key="1">
    <source>
        <dbReference type="ARBA" id="ARBA00004167"/>
    </source>
</evidence>
<keyword evidence="7 21" id="KW-0812">Transmembrane</keyword>
<name>A0A6D2J9U5_9BRAS</name>
<comment type="subcellular location">
    <subcellularLocation>
        <location evidence="1">Membrane</location>
        <topology evidence="1">Single-pass membrane protein</topology>
    </subcellularLocation>
</comment>
<evidence type="ECO:0000256" key="14">
    <source>
        <dbReference type="ARBA" id="ARBA00023136"/>
    </source>
</evidence>
<evidence type="ECO:0000256" key="12">
    <source>
        <dbReference type="ARBA" id="ARBA00022840"/>
    </source>
</evidence>
<organism evidence="23 24">
    <name type="scientific">Microthlaspi erraticum</name>
    <dbReference type="NCBI Taxonomy" id="1685480"/>
    <lineage>
        <taxon>Eukaryota</taxon>
        <taxon>Viridiplantae</taxon>
        <taxon>Streptophyta</taxon>
        <taxon>Embryophyta</taxon>
        <taxon>Tracheophyta</taxon>
        <taxon>Spermatophyta</taxon>
        <taxon>Magnoliopsida</taxon>
        <taxon>eudicotyledons</taxon>
        <taxon>Gunneridae</taxon>
        <taxon>Pentapetalae</taxon>
        <taxon>rosids</taxon>
        <taxon>malvids</taxon>
        <taxon>Brassicales</taxon>
        <taxon>Brassicaceae</taxon>
        <taxon>Coluteocarpeae</taxon>
        <taxon>Microthlaspi</taxon>
    </lineage>
</organism>
<dbReference type="InterPro" id="IPR011009">
    <property type="entry name" value="Kinase-like_dom_sf"/>
</dbReference>
<evidence type="ECO:0000256" key="19">
    <source>
        <dbReference type="PIRSR" id="PIRSR000615-3"/>
    </source>
</evidence>
<dbReference type="Pfam" id="PF07714">
    <property type="entry name" value="PK_Tyr_Ser-Thr"/>
    <property type="match status" value="1"/>
</dbReference>
<dbReference type="FunFam" id="3.30.200.20:FF:000394">
    <property type="entry name" value="Leucine-rich repeat receptor-like protein kinase"/>
    <property type="match status" value="1"/>
</dbReference>
<dbReference type="InterPro" id="IPR001611">
    <property type="entry name" value="Leu-rich_rpt"/>
</dbReference>
<feature type="binding site" evidence="19">
    <location>
        <position position="502"/>
    </location>
    <ligand>
        <name>Mg(2+)</name>
        <dbReference type="ChEBI" id="CHEBI:18420"/>
    </ligand>
</feature>
<dbReference type="OrthoDB" id="2017114at2759"/>
<dbReference type="EMBL" id="CACVBM020001163">
    <property type="protein sequence ID" value="CAA7036748.1"/>
    <property type="molecule type" value="Genomic_DNA"/>
</dbReference>
<proteinExistence type="predicted"/>
<dbReference type="PROSITE" id="PS00107">
    <property type="entry name" value="PROTEIN_KINASE_ATP"/>
    <property type="match status" value="1"/>
</dbReference>
<evidence type="ECO:0000313" key="23">
    <source>
        <dbReference type="EMBL" id="CAA7036748.1"/>
    </source>
</evidence>
<dbReference type="PANTHER" id="PTHR45631:SF133">
    <property type="entry name" value="PROTEIN KINASE DOMAIN-CONTAINING PROTEIN"/>
    <property type="match status" value="1"/>
</dbReference>
<dbReference type="SUPFAM" id="SSF56112">
    <property type="entry name" value="Protein kinase-like (PK-like)"/>
    <property type="match status" value="1"/>
</dbReference>
<evidence type="ECO:0000256" key="8">
    <source>
        <dbReference type="ARBA" id="ARBA00022729"/>
    </source>
</evidence>
<dbReference type="AlphaFoldDB" id="A0A6D2J9U5"/>
<keyword evidence="11" id="KW-0418">Kinase</keyword>
<feature type="domain" description="Protein kinase" evidence="22">
    <location>
        <begin position="372"/>
        <end position="647"/>
    </location>
</feature>
<dbReference type="Pfam" id="PF12819">
    <property type="entry name" value="Malectin_like"/>
    <property type="match status" value="1"/>
</dbReference>
<accession>A0A6D2J9U5</accession>
<dbReference type="GO" id="GO:0005524">
    <property type="term" value="F:ATP binding"/>
    <property type="evidence" value="ECO:0007669"/>
    <property type="project" value="UniProtKB-UniRule"/>
</dbReference>
<evidence type="ECO:0000256" key="20">
    <source>
        <dbReference type="PROSITE-ProRule" id="PRU10141"/>
    </source>
</evidence>
<keyword evidence="3" id="KW-0723">Serine/threonine-protein kinase</keyword>
<dbReference type="Gene3D" id="1.10.510.10">
    <property type="entry name" value="Transferase(Phosphotransferase) domain 1"/>
    <property type="match status" value="1"/>
</dbReference>
<dbReference type="Proteomes" id="UP000467841">
    <property type="component" value="Unassembled WGS sequence"/>
</dbReference>
<evidence type="ECO:0000256" key="17">
    <source>
        <dbReference type="ARBA" id="ARBA00048679"/>
    </source>
</evidence>
<keyword evidence="24" id="KW-1185">Reference proteome</keyword>
<evidence type="ECO:0000256" key="4">
    <source>
        <dbReference type="ARBA" id="ARBA00022553"/>
    </source>
</evidence>
<keyword evidence="5" id="KW-0433">Leucine-rich repeat</keyword>
<evidence type="ECO:0000256" key="5">
    <source>
        <dbReference type="ARBA" id="ARBA00022614"/>
    </source>
</evidence>
<evidence type="ECO:0000256" key="6">
    <source>
        <dbReference type="ARBA" id="ARBA00022679"/>
    </source>
</evidence>
<dbReference type="Gene3D" id="3.30.200.20">
    <property type="entry name" value="Phosphorylase Kinase, domain 1"/>
    <property type="match status" value="1"/>
</dbReference>